<feature type="compositionally biased region" description="Acidic residues" evidence="1">
    <location>
        <begin position="362"/>
        <end position="380"/>
    </location>
</feature>
<comment type="caution">
    <text evidence="2">The sequence shown here is derived from an EMBL/GenBank/DDBJ whole genome shotgun (WGS) entry which is preliminary data.</text>
</comment>
<dbReference type="STRING" id="106004.A0A1Y2G6V5"/>
<dbReference type="EMBL" id="MCGR01000001">
    <property type="protein sequence ID" value="ORY92789.1"/>
    <property type="molecule type" value="Genomic_DNA"/>
</dbReference>
<evidence type="ECO:0000256" key="1">
    <source>
        <dbReference type="SAM" id="MobiDB-lite"/>
    </source>
</evidence>
<dbReference type="InterPro" id="IPR012808">
    <property type="entry name" value="CHP02453"/>
</dbReference>
<reference evidence="2 3" key="1">
    <citation type="submission" date="2016-07" db="EMBL/GenBank/DDBJ databases">
        <title>Pervasive Adenine N6-methylation of Active Genes in Fungi.</title>
        <authorList>
            <consortium name="DOE Joint Genome Institute"/>
            <person name="Mondo S.J."/>
            <person name="Dannebaum R.O."/>
            <person name="Kuo R.C."/>
            <person name="Labutti K."/>
            <person name="Haridas S."/>
            <person name="Kuo A."/>
            <person name="Salamov A."/>
            <person name="Ahrendt S.R."/>
            <person name="Lipzen A."/>
            <person name="Sullivan W."/>
            <person name="Andreopoulos W.B."/>
            <person name="Clum A."/>
            <person name="Lindquist E."/>
            <person name="Daum C."/>
            <person name="Ramamoorthy G.K."/>
            <person name="Gryganskyi A."/>
            <person name="Culley D."/>
            <person name="Magnuson J.K."/>
            <person name="James T.Y."/>
            <person name="O'Malley M.A."/>
            <person name="Stajich J.E."/>
            <person name="Spatafora J.W."/>
            <person name="Visel A."/>
            <person name="Grigoriev I.V."/>
        </authorList>
    </citation>
    <scope>NUCLEOTIDE SEQUENCE [LARGE SCALE GENOMIC DNA]</scope>
    <source>
        <strain evidence="2 3">62-1032</strain>
    </source>
</reference>
<feature type="compositionally biased region" description="Acidic residues" evidence="1">
    <location>
        <begin position="61"/>
        <end position="82"/>
    </location>
</feature>
<dbReference type="NCBIfam" id="TIGR02453">
    <property type="entry name" value="TIGR02453 family protein"/>
    <property type="match status" value="1"/>
</dbReference>
<protein>
    <recommendedName>
        <fullName evidence="4">TIGR02453 family protein</fullName>
    </recommendedName>
</protein>
<dbReference type="InParanoid" id="A0A1Y2G6V5"/>
<accession>A0A1Y2G6V5</accession>
<name>A0A1Y2G6V5_9BASI</name>
<dbReference type="AlphaFoldDB" id="A0A1Y2G6V5"/>
<proteinExistence type="predicted"/>
<evidence type="ECO:0008006" key="4">
    <source>
        <dbReference type="Google" id="ProtNLM"/>
    </source>
</evidence>
<keyword evidence="3" id="KW-1185">Reference proteome</keyword>
<sequence length="394" mass="43686">MAKAVKDKTSKATKGKAEAVKPSKAKRARLDDSDASVTSTDDDEASSYEQGTDEGSVVVVSDDEEEEEEATPVSESDLDDDEGSSKKRKKGSSSSGKKSKDDRNTRVVKKVKKVQGPDEDATTAVILPTTIQFLKDLIDHNDREWFQENDARYRHALTNFTTFIQSWVPLATEADWSLPHLPAKELMQRVYRDVRFSKDKTPYKTYLSASHSRTGRKGPFALYYVQIGANGRSLLAAGYWQPATDSLKKIRRIILEDSAPLRKILKEPSFVKYFGEPDAKKGRTSVFGQEDQLKNAPKMEGVTKDHPEIDLLKLRSFAVSHSFTDSQITSPTFLKDTLIPVMEAAAPFVQYLNEMVFPTPASDDEGEAGDEQEEEGEGEGEGGSPQTGGEDDEE</sequence>
<dbReference type="Proteomes" id="UP000193467">
    <property type="component" value="Unassembled WGS sequence"/>
</dbReference>
<evidence type="ECO:0000313" key="2">
    <source>
        <dbReference type="EMBL" id="ORY92789.1"/>
    </source>
</evidence>
<evidence type="ECO:0000313" key="3">
    <source>
        <dbReference type="Proteomes" id="UP000193467"/>
    </source>
</evidence>
<organism evidence="2 3">
    <name type="scientific">Leucosporidium creatinivorum</name>
    <dbReference type="NCBI Taxonomy" id="106004"/>
    <lineage>
        <taxon>Eukaryota</taxon>
        <taxon>Fungi</taxon>
        <taxon>Dikarya</taxon>
        <taxon>Basidiomycota</taxon>
        <taxon>Pucciniomycotina</taxon>
        <taxon>Microbotryomycetes</taxon>
        <taxon>Leucosporidiales</taxon>
        <taxon>Leucosporidium</taxon>
    </lineage>
</organism>
<dbReference type="Pfam" id="PF09365">
    <property type="entry name" value="DUF2461"/>
    <property type="match status" value="1"/>
</dbReference>
<feature type="compositionally biased region" description="Basic and acidic residues" evidence="1">
    <location>
        <begin position="1"/>
        <end position="21"/>
    </location>
</feature>
<dbReference type="OrthoDB" id="2537769at2759"/>
<dbReference type="PANTHER" id="PTHR36452:SF1">
    <property type="entry name" value="DUF2461 DOMAIN-CONTAINING PROTEIN"/>
    <property type="match status" value="1"/>
</dbReference>
<feature type="region of interest" description="Disordered" evidence="1">
    <location>
        <begin position="1"/>
        <end position="115"/>
    </location>
</feature>
<dbReference type="PANTHER" id="PTHR36452">
    <property type="entry name" value="CHROMOSOME 12, WHOLE GENOME SHOTGUN SEQUENCE"/>
    <property type="match status" value="1"/>
</dbReference>
<feature type="region of interest" description="Disordered" evidence="1">
    <location>
        <begin position="358"/>
        <end position="394"/>
    </location>
</feature>
<gene>
    <name evidence="2" type="ORF">BCR35DRAFT_349111</name>
</gene>